<protein>
    <submittedName>
        <fullName evidence="2">Putative ATP-dependent RNA helicase DHX58</fullName>
    </submittedName>
</protein>
<dbReference type="PANTHER" id="PTHR14074:SF16">
    <property type="entry name" value="ANTIVIRAL INNATE IMMUNE RESPONSE RECEPTOR RIG-I"/>
    <property type="match status" value="1"/>
</dbReference>
<keyword evidence="2" id="KW-0347">Helicase</keyword>
<comment type="caution">
    <text evidence="2">The sequence shown here is derived from an EMBL/GenBank/DDBJ whole genome shotgun (WGS) entry which is preliminary data.</text>
</comment>
<dbReference type="InterPro" id="IPR001650">
    <property type="entry name" value="Helicase_C-like"/>
</dbReference>
<feature type="domain" description="Helicase C-terminal" evidence="1">
    <location>
        <begin position="1"/>
        <end position="129"/>
    </location>
</feature>
<keyword evidence="2" id="KW-0547">Nucleotide-binding</keyword>
<dbReference type="PANTHER" id="PTHR14074">
    <property type="entry name" value="HELICASE WITH DEATH DOMAIN-RELATED"/>
    <property type="match status" value="1"/>
</dbReference>
<dbReference type="AlphaFoldDB" id="A0A1Q9DBI3"/>
<dbReference type="Gene3D" id="3.40.50.300">
    <property type="entry name" value="P-loop containing nucleotide triphosphate hydrolases"/>
    <property type="match status" value="2"/>
</dbReference>
<dbReference type="Pfam" id="PF00271">
    <property type="entry name" value="Helicase_C"/>
    <property type="match status" value="1"/>
</dbReference>
<keyword evidence="3" id="KW-1185">Reference proteome</keyword>
<sequence>MCTCLQSYTEQMFKIPPFPRYLSGVNSMTPAEQQKALKAFADGTYPLMVATPALEEGIDVPSCNVVIRYDAFQTTKSHIQGAGRARKKDARIFYFENDWEEEEVVRDLMKQAEQQPFEPLKEEAAQDLMKQAVHRPTQAQKALQPPI</sequence>
<dbReference type="PROSITE" id="PS51194">
    <property type="entry name" value="HELICASE_CTER"/>
    <property type="match status" value="1"/>
</dbReference>
<dbReference type="InterPro" id="IPR051363">
    <property type="entry name" value="RLR_Helicase"/>
</dbReference>
<dbReference type="Proteomes" id="UP000186817">
    <property type="component" value="Unassembled WGS sequence"/>
</dbReference>
<dbReference type="OrthoDB" id="416741at2759"/>
<dbReference type="SMART" id="SM00490">
    <property type="entry name" value="HELICc"/>
    <property type="match status" value="1"/>
</dbReference>
<evidence type="ECO:0000259" key="1">
    <source>
        <dbReference type="PROSITE" id="PS51194"/>
    </source>
</evidence>
<keyword evidence="2" id="KW-0067">ATP-binding</keyword>
<keyword evidence="2" id="KW-0378">Hydrolase</keyword>
<dbReference type="InterPro" id="IPR027417">
    <property type="entry name" value="P-loop_NTPase"/>
</dbReference>
<evidence type="ECO:0000313" key="2">
    <source>
        <dbReference type="EMBL" id="OLP92574.1"/>
    </source>
</evidence>
<reference evidence="2 3" key="1">
    <citation type="submission" date="2016-02" db="EMBL/GenBank/DDBJ databases">
        <title>Genome analysis of coral dinoflagellate symbionts highlights evolutionary adaptations to a symbiotic lifestyle.</title>
        <authorList>
            <person name="Aranda M."/>
            <person name="Li Y."/>
            <person name="Liew Y.J."/>
            <person name="Baumgarten S."/>
            <person name="Simakov O."/>
            <person name="Wilson M."/>
            <person name="Piel J."/>
            <person name="Ashoor H."/>
            <person name="Bougouffa S."/>
            <person name="Bajic V.B."/>
            <person name="Ryu T."/>
            <person name="Ravasi T."/>
            <person name="Bayer T."/>
            <person name="Micklem G."/>
            <person name="Kim H."/>
            <person name="Bhak J."/>
            <person name="Lajeunesse T.C."/>
            <person name="Voolstra C.R."/>
        </authorList>
    </citation>
    <scope>NUCLEOTIDE SEQUENCE [LARGE SCALE GENOMIC DNA]</scope>
    <source>
        <strain evidence="2 3">CCMP2467</strain>
    </source>
</reference>
<accession>A0A1Q9DBI3</accession>
<dbReference type="SUPFAM" id="SSF52540">
    <property type="entry name" value="P-loop containing nucleoside triphosphate hydrolases"/>
    <property type="match status" value="1"/>
</dbReference>
<proteinExistence type="predicted"/>
<dbReference type="EMBL" id="LSRX01000616">
    <property type="protein sequence ID" value="OLP92574.1"/>
    <property type="molecule type" value="Genomic_DNA"/>
</dbReference>
<name>A0A1Q9DBI3_SYMMI</name>
<gene>
    <name evidence="2" type="primary">DHX58</name>
    <name evidence="2" type="ORF">AK812_SmicGene25616</name>
</gene>
<organism evidence="2 3">
    <name type="scientific">Symbiodinium microadriaticum</name>
    <name type="common">Dinoflagellate</name>
    <name type="synonym">Zooxanthella microadriatica</name>
    <dbReference type="NCBI Taxonomy" id="2951"/>
    <lineage>
        <taxon>Eukaryota</taxon>
        <taxon>Sar</taxon>
        <taxon>Alveolata</taxon>
        <taxon>Dinophyceae</taxon>
        <taxon>Suessiales</taxon>
        <taxon>Symbiodiniaceae</taxon>
        <taxon>Symbiodinium</taxon>
    </lineage>
</organism>
<dbReference type="GO" id="GO:0005737">
    <property type="term" value="C:cytoplasm"/>
    <property type="evidence" value="ECO:0007669"/>
    <property type="project" value="TreeGrafter"/>
</dbReference>
<evidence type="ECO:0000313" key="3">
    <source>
        <dbReference type="Proteomes" id="UP000186817"/>
    </source>
</evidence>
<dbReference type="GO" id="GO:0004386">
    <property type="term" value="F:helicase activity"/>
    <property type="evidence" value="ECO:0007669"/>
    <property type="project" value="UniProtKB-KW"/>
</dbReference>